<dbReference type="EMBL" id="SRLO01001676">
    <property type="protein sequence ID" value="TNN35982.1"/>
    <property type="molecule type" value="Genomic_DNA"/>
</dbReference>
<feature type="compositionally biased region" description="Basic and acidic residues" evidence="1">
    <location>
        <begin position="59"/>
        <end position="70"/>
    </location>
</feature>
<name>A0A4Z2F694_9TELE</name>
<gene>
    <name evidence="2" type="ORF">EYF80_053862</name>
</gene>
<dbReference type="Proteomes" id="UP000314294">
    <property type="component" value="Unassembled WGS sequence"/>
</dbReference>
<protein>
    <submittedName>
        <fullName evidence="2">Uncharacterized protein</fullName>
    </submittedName>
</protein>
<dbReference type="AlphaFoldDB" id="A0A4Z2F694"/>
<proteinExistence type="predicted"/>
<organism evidence="2 3">
    <name type="scientific">Liparis tanakae</name>
    <name type="common">Tanaka's snailfish</name>
    <dbReference type="NCBI Taxonomy" id="230148"/>
    <lineage>
        <taxon>Eukaryota</taxon>
        <taxon>Metazoa</taxon>
        <taxon>Chordata</taxon>
        <taxon>Craniata</taxon>
        <taxon>Vertebrata</taxon>
        <taxon>Euteleostomi</taxon>
        <taxon>Actinopterygii</taxon>
        <taxon>Neopterygii</taxon>
        <taxon>Teleostei</taxon>
        <taxon>Neoteleostei</taxon>
        <taxon>Acanthomorphata</taxon>
        <taxon>Eupercaria</taxon>
        <taxon>Perciformes</taxon>
        <taxon>Cottioidei</taxon>
        <taxon>Cottales</taxon>
        <taxon>Liparidae</taxon>
        <taxon>Liparis</taxon>
    </lineage>
</organism>
<comment type="caution">
    <text evidence="2">The sequence shown here is derived from an EMBL/GenBank/DDBJ whole genome shotgun (WGS) entry which is preliminary data.</text>
</comment>
<evidence type="ECO:0000313" key="3">
    <source>
        <dbReference type="Proteomes" id="UP000314294"/>
    </source>
</evidence>
<keyword evidence="3" id="KW-1185">Reference proteome</keyword>
<accession>A0A4Z2F694</accession>
<reference evidence="2 3" key="1">
    <citation type="submission" date="2019-03" db="EMBL/GenBank/DDBJ databases">
        <title>First draft genome of Liparis tanakae, snailfish: a comprehensive survey of snailfish specific genes.</title>
        <authorList>
            <person name="Kim W."/>
            <person name="Song I."/>
            <person name="Jeong J.-H."/>
            <person name="Kim D."/>
            <person name="Kim S."/>
            <person name="Ryu S."/>
            <person name="Song J.Y."/>
            <person name="Lee S.K."/>
        </authorList>
    </citation>
    <scope>NUCLEOTIDE SEQUENCE [LARGE SCALE GENOMIC DNA]</scope>
    <source>
        <tissue evidence="2">Muscle</tissue>
    </source>
</reference>
<evidence type="ECO:0000256" key="1">
    <source>
        <dbReference type="SAM" id="MobiDB-lite"/>
    </source>
</evidence>
<feature type="region of interest" description="Disordered" evidence="1">
    <location>
        <begin position="45"/>
        <end position="76"/>
    </location>
</feature>
<evidence type="ECO:0000313" key="2">
    <source>
        <dbReference type="EMBL" id="TNN35982.1"/>
    </source>
</evidence>
<sequence length="76" mass="8131">MTTDLLRSVKVTLEVKVVGGGLITMSLHEAPQRKKSPDVNVFTEAITPPSPGHLPGTESDIKVEGRRSYERSAAGS</sequence>